<comment type="caution">
    <text evidence="2">The sequence shown here is derived from an EMBL/GenBank/DDBJ whole genome shotgun (WGS) entry which is preliminary data.</text>
</comment>
<reference evidence="2 3" key="1">
    <citation type="journal article" date="2021" name="Elife">
        <title>Chloroplast acquisition without the gene transfer in kleptoplastic sea slugs, Plakobranchus ocellatus.</title>
        <authorList>
            <person name="Maeda T."/>
            <person name="Takahashi S."/>
            <person name="Yoshida T."/>
            <person name="Shimamura S."/>
            <person name="Takaki Y."/>
            <person name="Nagai Y."/>
            <person name="Toyoda A."/>
            <person name="Suzuki Y."/>
            <person name="Arimoto A."/>
            <person name="Ishii H."/>
            <person name="Satoh N."/>
            <person name="Nishiyama T."/>
            <person name="Hasebe M."/>
            <person name="Maruyama T."/>
            <person name="Minagawa J."/>
            <person name="Obokata J."/>
            <person name="Shigenobu S."/>
        </authorList>
    </citation>
    <scope>NUCLEOTIDE SEQUENCE [LARGE SCALE GENOMIC DNA]</scope>
</reference>
<evidence type="ECO:0000313" key="3">
    <source>
        <dbReference type="Proteomes" id="UP000735302"/>
    </source>
</evidence>
<gene>
    <name evidence="2" type="ORF">PoB_001722700</name>
</gene>
<feature type="compositionally biased region" description="Polar residues" evidence="1">
    <location>
        <begin position="43"/>
        <end position="52"/>
    </location>
</feature>
<sequence>MSFLISYQLDRSTSGKLASETGDTQDTQDTIDSQDTQGIDFTTAYQSPTSPSPMFSISSVNTGGACSFKVSLTSRKRNIDLEILDALKALPKSVPPKTNEEDDEDYLFFKNMMPKMKCLNHI</sequence>
<evidence type="ECO:0000256" key="1">
    <source>
        <dbReference type="SAM" id="MobiDB-lite"/>
    </source>
</evidence>
<evidence type="ECO:0000313" key="2">
    <source>
        <dbReference type="EMBL" id="GFN90721.1"/>
    </source>
</evidence>
<name>A0AAV3Z624_9GAST</name>
<organism evidence="2 3">
    <name type="scientific">Plakobranchus ocellatus</name>
    <dbReference type="NCBI Taxonomy" id="259542"/>
    <lineage>
        <taxon>Eukaryota</taxon>
        <taxon>Metazoa</taxon>
        <taxon>Spiralia</taxon>
        <taxon>Lophotrochozoa</taxon>
        <taxon>Mollusca</taxon>
        <taxon>Gastropoda</taxon>
        <taxon>Heterobranchia</taxon>
        <taxon>Euthyneura</taxon>
        <taxon>Panpulmonata</taxon>
        <taxon>Sacoglossa</taxon>
        <taxon>Placobranchoidea</taxon>
        <taxon>Plakobranchidae</taxon>
        <taxon>Plakobranchus</taxon>
    </lineage>
</organism>
<feature type="region of interest" description="Disordered" evidence="1">
    <location>
        <begin position="12"/>
        <end position="52"/>
    </location>
</feature>
<protein>
    <recommendedName>
        <fullName evidence="4">BESS domain-containing protein</fullName>
    </recommendedName>
</protein>
<keyword evidence="3" id="KW-1185">Reference proteome</keyword>
<feature type="compositionally biased region" description="Low complexity" evidence="1">
    <location>
        <begin position="21"/>
        <end position="40"/>
    </location>
</feature>
<accession>A0AAV3Z624</accession>
<dbReference type="Proteomes" id="UP000735302">
    <property type="component" value="Unassembled WGS sequence"/>
</dbReference>
<dbReference type="EMBL" id="BLXT01002056">
    <property type="protein sequence ID" value="GFN90721.1"/>
    <property type="molecule type" value="Genomic_DNA"/>
</dbReference>
<evidence type="ECO:0008006" key="4">
    <source>
        <dbReference type="Google" id="ProtNLM"/>
    </source>
</evidence>
<proteinExistence type="predicted"/>
<dbReference type="AlphaFoldDB" id="A0AAV3Z624"/>